<feature type="domain" description="HTH cro/C1-type" evidence="1">
    <location>
        <begin position="12"/>
        <end position="66"/>
    </location>
</feature>
<dbReference type="SMART" id="SM00530">
    <property type="entry name" value="HTH_XRE"/>
    <property type="match status" value="1"/>
</dbReference>
<comment type="caution">
    <text evidence="2">The sequence shown here is derived from an EMBL/GenBank/DDBJ whole genome shotgun (WGS) entry which is preliminary data.</text>
</comment>
<protein>
    <recommendedName>
        <fullName evidence="1">HTH cro/C1-type domain-containing protein</fullName>
    </recommendedName>
</protein>
<dbReference type="SUPFAM" id="SSF47413">
    <property type="entry name" value="lambda repressor-like DNA-binding domains"/>
    <property type="match status" value="1"/>
</dbReference>
<dbReference type="PROSITE" id="PS50943">
    <property type="entry name" value="HTH_CROC1"/>
    <property type="match status" value="1"/>
</dbReference>
<dbReference type="CDD" id="cd00093">
    <property type="entry name" value="HTH_XRE"/>
    <property type="match status" value="1"/>
</dbReference>
<evidence type="ECO:0000259" key="1">
    <source>
        <dbReference type="PROSITE" id="PS50943"/>
    </source>
</evidence>
<organism evidence="2">
    <name type="scientific">marine sediment metagenome</name>
    <dbReference type="NCBI Taxonomy" id="412755"/>
    <lineage>
        <taxon>unclassified sequences</taxon>
        <taxon>metagenomes</taxon>
        <taxon>ecological metagenomes</taxon>
    </lineage>
</organism>
<proteinExistence type="predicted"/>
<dbReference type="InterPro" id="IPR010982">
    <property type="entry name" value="Lambda_DNA-bd_dom_sf"/>
</dbReference>
<sequence length="126" mass="14356">MKTGNKEMIPLLKEVMRRRGRKPSQFAKDIGVSHATVSRWLHGLDTPKPASCEKIAEYSGEPLVKVMAAAGYMPGVEATPADSLPEFREYAQLKYPEDLDEDLVQVLEDLIERRRQRRWTAETKEA</sequence>
<gene>
    <name evidence="2" type="ORF">LCGC14_1536850</name>
</gene>
<dbReference type="Gene3D" id="1.10.260.40">
    <property type="entry name" value="lambda repressor-like DNA-binding domains"/>
    <property type="match status" value="1"/>
</dbReference>
<reference evidence="2" key="1">
    <citation type="journal article" date="2015" name="Nature">
        <title>Complex archaea that bridge the gap between prokaryotes and eukaryotes.</title>
        <authorList>
            <person name="Spang A."/>
            <person name="Saw J.H."/>
            <person name="Jorgensen S.L."/>
            <person name="Zaremba-Niedzwiedzka K."/>
            <person name="Martijn J."/>
            <person name="Lind A.E."/>
            <person name="van Eijk R."/>
            <person name="Schleper C."/>
            <person name="Guy L."/>
            <person name="Ettema T.J."/>
        </authorList>
    </citation>
    <scope>NUCLEOTIDE SEQUENCE</scope>
</reference>
<dbReference type="InterPro" id="IPR001387">
    <property type="entry name" value="Cro/C1-type_HTH"/>
</dbReference>
<dbReference type="EMBL" id="LAZR01011584">
    <property type="protein sequence ID" value="KKM60931.1"/>
    <property type="molecule type" value="Genomic_DNA"/>
</dbReference>
<dbReference type="AlphaFoldDB" id="A0A0F9JF67"/>
<name>A0A0F9JF67_9ZZZZ</name>
<dbReference type="Pfam" id="PF01381">
    <property type="entry name" value="HTH_3"/>
    <property type="match status" value="1"/>
</dbReference>
<dbReference type="GO" id="GO:0003677">
    <property type="term" value="F:DNA binding"/>
    <property type="evidence" value="ECO:0007669"/>
    <property type="project" value="InterPro"/>
</dbReference>
<accession>A0A0F9JF67</accession>
<evidence type="ECO:0000313" key="2">
    <source>
        <dbReference type="EMBL" id="KKM60931.1"/>
    </source>
</evidence>